<dbReference type="InterPro" id="IPR059025">
    <property type="entry name" value="STB6_N"/>
</dbReference>
<evidence type="ECO:0000313" key="5">
    <source>
        <dbReference type="Proteomes" id="UP001623330"/>
    </source>
</evidence>
<evidence type="ECO:0000313" key="4">
    <source>
        <dbReference type="EMBL" id="KAL3232777.1"/>
    </source>
</evidence>
<name>A0ABR4NVM6_9SACH</name>
<organism evidence="4 5">
    <name type="scientific">Nakaseomyces bracarensis</name>
    <dbReference type="NCBI Taxonomy" id="273131"/>
    <lineage>
        <taxon>Eukaryota</taxon>
        <taxon>Fungi</taxon>
        <taxon>Dikarya</taxon>
        <taxon>Ascomycota</taxon>
        <taxon>Saccharomycotina</taxon>
        <taxon>Saccharomycetes</taxon>
        <taxon>Saccharomycetales</taxon>
        <taxon>Saccharomycetaceae</taxon>
        <taxon>Nakaseomyces</taxon>
    </lineage>
</organism>
<feature type="compositionally biased region" description="Polar residues" evidence="2">
    <location>
        <begin position="247"/>
        <end position="256"/>
    </location>
</feature>
<evidence type="ECO:0000259" key="3">
    <source>
        <dbReference type="Pfam" id="PF25995"/>
    </source>
</evidence>
<feature type="coiled-coil region" evidence="1">
    <location>
        <begin position="773"/>
        <end position="800"/>
    </location>
</feature>
<feature type="compositionally biased region" description="Basic and acidic residues" evidence="2">
    <location>
        <begin position="236"/>
        <end position="246"/>
    </location>
</feature>
<keyword evidence="1" id="KW-0175">Coiled coil</keyword>
<dbReference type="Proteomes" id="UP001623330">
    <property type="component" value="Unassembled WGS sequence"/>
</dbReference>
<dbReference type="InterPro" id="IPR038919">
    <property type="entry name" value="STB2/STB2"/>
</dbReference>
<reference evidence="4 5" key="1">
    <citation type="submission" date="2024-05" db="EMBL/GenBank/DDBJ databases">
        <title>Long read based assembly of the Candida bracarensis genome reveals expanded adhesin content.</title>
        <authorList>
            <person name="Marcet-Houben M."/>
            <person name="Ksiezopolska E."/>
            <person name="Gabaldon T."/>
        </authorList>
    </citation>
    <scope>NUCLEOTIDE SEQUENCE [LARGE SCALE GENOMIC DNA]</scope>
    <source>
        <strain evidence="4 5">CBM6</strain>
    </source>
</reference>
<keyword evidence="5" id="KW-1185">Reference proteome</keyword>
<feature type="region of interest" description="Disordered" evidence="2">
    <location>
        <begin position="207"/>
        <end position="256"/>
    </location>
</feature>
<feature type="domain" description="STB6-like N-terminal" evidence="3">
    <location>
        <begin position="35"/>
        <end position="171"/>
    </location>
</feature>
<dbReference type="PANTHER" id="PTHR31011">
    <property type="entry name" value="PROTEIN STB2-RELATED"/>
    <property type="match status" value="1"/>
</dbReference>
<evidence type="ECO:0000256" key="1">
    <source>
        <dbReference type="SAM" id="Coils"/>
    </source>
</evidence>
<dbReference type="PANTHER" id="PTHR31011:SF2">
    <property type="entry name" value="PROTEIN STB2-RELATED"/>
    <property type="match status" value="1"/>
</dbReference>
<proteinExistence type="predicted"/>
<gene>
    <name evidence="4" type="ORF">RNJ44_04693</name>
</gene>
<accession>A0ABR4NVM6</accession>
<comment type="caution">
    <text evidence="4">The sequence shown here is derived from an EMBL/GenBank/DDBJ whole genome shotgun (WGS) entry which is preliminary data.</text>
</comment>
<evidence type="ECO:0000256" key="2">
    <source>
        <dbReference type="SAM" id="MobiDB-lite"/>
    </source>
</evidence>
<dbReference type="Pfam" id="PF25995">
    <property type="entry name" value="STB6_N"/>
    <property type="match status" value="1"/>
</dbReference>
<sequence length="875" mass="101674">MSEKWDGDHILRMNKKDERNVSTEAALMAGPQLTSFIFPDARALYNLGIESCEDLNYEEIKVSGFEIYIVEQWIAERKLSALITSYTGNTQDIITAVKVVMNKDPHLWPKPFRRYYEELAKFAQPKFVNKGCIFVTNLSTISSKLLLQHVECGDLRNVWHHFKTNFDLKKLHCTGRSVLLLSPPTSAALNKFSQLFKIPIRDVITLEQQGHQQPQDSERDMSRVPLNLEHSPSGHGKKEEIPHGHTQESNIQGNNSDSTLPEELFLNFSSKTHYHSGDKNKHLSSILRPGFKNYKPGFYSPVVELVTMIQISLSYFDLLVGKDRHIIDGLLCEGTKSSIEQWWYTFGRLYHGIEKPRNEGTLGPTTAASIISLVLSCYYKLILVDCMPAKDPFNECEFRQGISSFQRRYNISQYSSEGCLDAITVQRLFHAAAKLEKNEFKRITKAVKCKFQDISGKGNVVELSNDILTTDMDTLVSYIHYGSLGLLWKGKGRPRKRGHSKLCRREFCAYEYKHGDPEAELKEEQEHFKKLNEELNINKDTEKAKSSTNEMFGRYMVDIPIIDEALRQDGHSDIRRFSDNDSFDKENDVMSKGPSAVSLSSMYCNYDKVHYETSLGINQIYRKEFHRRGSCPDFKKIWFDMPTEDELDFPNALFRSASTSDIQKQLERWTLPFDPSVVRIARDIRKIQRETQCESIQEDMRHGYYSIMRRDICQEEQEKYTDIMKISGDLFHKYIHAARTFQYKYDTIESKQHMLVTDMKELNSLCSKLKYDVKILDLRVRDVEDSIQQFQRKLTNVRKSMKLSKKGINLDINDPEDKEKFDQLVQEKYKGMVCYEAVCVKIISKDFCEHLKKDLSDWISWLFGRYCHQKEELDT</sequence>
<protein>
    <submittedName>
        <fullName evidence="4">Protein STB6</fullName>
    </submittedName>
</protein>
<dbReference type="EMBL" id="JBEVYD010000005">
    <property type="protein sequence ID" value="KAL3232777.1"/>
    <property type="molecule type" value="Genomic_DNA"/>
</dbReference>